<proteinExistence type="predicted"/>
<feature type="non-terminal residue" evidence="1">
    <location>
        <position position="42"/>
    </location>
</feature>
<reference evidence="1 2" key="1">
    <citation type="submission" date="2019-03" db="EMBL/GenBank/DDBJ databases">
        <title>Single cell metagenomics reveals metabolic interactions within the superorganism composed of flagellate Streblomastix strix and complex community of Bacteroidetes bacteria on its surface.</title>
        <authorList>
            <person name="Treitli S.C."/>
            <person name="Kolisko M."/>
            <person name="Husnik F."/>
            <person name="Keeling P."/>
            <person name="Hampl V."/>
        </authorList>
    </citation>
    <scope>NUCLEOTIDE SEQUENCE [LARGE SCALE GENOMIC DNA]</scope>
    <source>
        <strain evidence="1">ST1C</strain>
    </source>
</reference>
<evidence type="ECO:0000313" key="1">
    <source>
        <dbReference type="EMBL" id="KAA6355545.1"/>
    </source>
</evidence>
<accession>A0A5J4TDK0</accession>
<gene>
    <name evidence="1" type="ORF">EZS28_048927</name>
</gene>
<organism evidence="1 2">
    <name type="scientific">Streblomastix strix</name>
    <dbReference type="NCBI Taxonomy" id="222440"/>
    <lineage>
        <taxon>Eukaryota</taxon>
        <taxon>Metamonada</taxon>
        <taxon>Preaxostyla</taxon>
        <taxon>Oxymonadida</taxon>
        <taxon>Streblomastigidae</taxon>
        <taxon>Streblomastix</taxon>
    </lineage>
</organism>
<sequence length="42" mass="4766">MECSYSYSHIQGRTVVQLAVVDPAQKVLHELSDQLHAYHVNV</sequence>
<dbReference type="AlphaFoldDB" id="A0A5J4TDK0"/>
<dbReference type="Proteomes" id="UP000324800">
    <property type="component" value="Unassembled WGS sequence"/>
</dbReference>
<name>A0A5J4TDK0_9EUKA</name>
<protein>
    <submittedName>
        <fullName evidence="1">Uncharacterized protein</fullName>
    </submittedName>
</protein>
<dbReference type="EMBL" id="SNRW01034446">
    <property type="protein sequence ID" value="KAA6355545.1"/>
    <property type="molecule type" value="Genomic_DNA"/>
</dbReference>
<comment type="caution">
    <text evidence="1">The sequence shown here is derived from an EMBL/GenBank/DDBJ whole genome shotgun (WGS) entry which is preliminary data.</text>
</comment>
<evidence type="ECO:0000313" key="2">
    <source>
        <dbReference type="Proteomes" id="UP000324800"/>
    </source>
</evidence>